<comment type="similarity">
    <text evidence="7">Belongs to the RnpA family.</text>
</comment>
<name>A0A1G2DXV7_9BACT</name>
<dbReference type="GO" id="GO:0004526">
    <property type="term" value="F:ribonuclease P activity"/>
    <property type="evidence" value="ECO:0007669"/>
    <property type="project" value="UniProtKB-UniRule"/>
</dbReference>
<dbReference type="HAMAP" id="MF_00227">
    <property type="entry name" value="RNase_P"/>
    <property type="match status" value="1"/>
</dbReference>
<comment type="subunit">
    <text evidence="7">Consists of a catalytic RNA component (M1 or rnpB) and a protein subunit.</text>
</comment>
<proteinExistence type="inferred from homology"/>
<comment type="catalytic activity">
    <reaction evidence="7">
        <text>Endonucleolytic cleavage of RNA, removing 5'-extranucleotides from tRNA precursor.</text>
        <dbReference type="EC" id="3.1.26.5"/>
    </reaction>
</comment>
<keyword evidence="4 7" id="KW-0255">Endonuclease</keyword>
<evidence type="ECO:0000256" key="2">
    <source>
        <dbReference type="ARBA" id="ARBA00022694"/>
    </source>
</evidence>
<keyword evidence="6 7" id="KW-0694">RNA-binding</keyword>
<dbReference type="GO" id="GO:0042781">
    <property type="term" value="F:3'-tRNA processing endoribonuclease activity"/>
    <property type="evidence" value="ECO:0007669"/>
    <property type="project" value="TreeGrafter"/>
</dbReference>
<evidence type="ECO:0000256" key="6">
    <source>
        <dbReference type="ARBA" id="ARBA00022884"/>
    </source>
</evidence>
<sequence>MLAQKNRLTKKNDFDAAFKRGQGFKQGFLYFKIKNNNLKSSRFGFVVSKKFSKKATERNKIKRKLREIIKKKLPAIKRPIDVVVIVSPGAENDFKKLEETVDMLLKKAKIL</sequence>
<dbReference type="GO" id="GO:0000049">
    <property type="term" value="F:tRNA binding"/>
    <property type="evidence" value="ECO:0007669"/>
    <property type="project" value="UniProtKB-UniRule"/>
</dbReference>
<dbReference type="NCBIfam" id="TIGR00188">
    <property type="entry name" value="rnpA"/>
    <property type="match status" value="1"/>
</dbReference>
<evidence type="ECO:0000313" key="9">
    <source>
        <dbReference type="EMBL" id="OGZ17891.1"/>
    </source>
</evidence>
<dbReference type="InterPro" id="IPR000100">
    <property type="entry name" value="RNase_P"/>
</dbReference>
<keyword evidence="3 7" id="KW-0540">Nuclease</keyword>
<dbReference type="PROSITE" id="PS00648">
    <property type="entry name" value="RIBONUCLEASE_P"/>
    <property type="match status" value="1"/>
</dbReference>
<organism evidence="9 10">
    <name type="scientific">Candidatus Nealsonbacteria bacterium RBG_13_37_56</name>
    <dbReference type="NCBI Taxonomy" id="1801661"/>
    <lineage>
        <taxon>Bacteria</taxon>
        <taxon>Candidatus Nealsoniibacteriota</taxon>
    </lineage>
</organism>
<gene>
    <name evidence="7" type="primary">rnpA</name>
    <name evidence="9" type="ORF">A2V72_02960</name>
</gene>
<comment type="function">
    <text evidence="1 7">RNaseP catalyzes the removal of the 5'-leader sequence from pre-tRNA to produce the mature 5'-terminus. It can also cleave other RNA substrates such as 4.5S RNA. The protein component plays an auxiliary but essential role in vivo by binding to the 5'-leader sequence and broadening the substrate specificity of the ribozyme.</text>
</comment>
<protein>
    <recommendedName>
        <fullName evidence="7 8">Ribonuclease P protein component</fullName>
        <shortName evidence="7">RNase P protein</shortName>
        <shortName evidence="7">RNaseP protein</shortName>
        <ecNumber evidence="7 8">3.1.26.5</ecNumber>
    </recommendedName>
    <alternativeName>
        <fullName evidence="7">Protein C5</fullName>
    </alternativeName>
</protein>
<dbReference type="GO" id="GO:0030677">
    <property type="term" value="C:ribonuclease P complex"/>
    <property type="evidence" value="ECO:0007669"/>
    <property type="project" value="TreeGrafter"/>
</dbReference>
<dbReference type="InterPro" id="IPR014721">
    <property type="entry name" value="Ribsml_uS5_D2-typ_fold_subgr"/>
</dbReference>
<dbReference type="Proteomes" id="UP000178893">
    <property type="component" value="Unassembled WGS sequence"/>
</dbReference>
<dbReference type="EMBL" id="MHLW01000022">
    <property type="protein sequence ID" value="OGZ17891.1"/>
    <property type="molecule type" value="Genomic_DNA"/>
</dbReference>
<evidence type="ECO:0000256" key="3">
    <source>
        <dbReference type="ARBA" id="ARBA00022722"/>
    </source>
</evidence>
<evidence type="ECO:0000256" key="4">
    <source>
        <dbReference type="ARBA" id="ARBA00022759"/>
    </source>
</evidence>
<accession>A0A1G2DXV7</accession>
<dbReference type="InterPro" id="IPR020568">
    <property type="entry name" value="Ribosomal_Su5_D2-typ_SF"/>
</dbReference>
<evidence type="ECO:0000256" key="7">
    <source>
        <dbReference type="HAMAP-Rule" id="MF_00227"/>
    </source>
</evidence>
<dbReference type="Pfam" id="PF00825">
    <property type="entry name" value="Ribonuclease_P"/>
    <property type="match status" value="1"/>
</dbReference>
<dbReference type="PANTHER" id="PTHR33992">
    <property type="entry name" value="RIBONUCLEASE P PROTEIN COMPONENT"/>
    <property type="match status" value="1"/>
</dbReference>
<evidence type="ECO:0000256" key="5">
    <source>
        <dbReference type="ARBA" id="ARBA00022801"/>
    </source>
</evidence>
<reference evidence="9 10" key="1">
    <citation type="journal article" date="2016" name="Nat. Commun.">
        <title>Thousands of microbial genomes shed light on interconnected biogeochemical processes in an aquifer system.</title>
        <authorList>
            <person name="Anantharaman K."/>
            <person name="Brown C.T."/>
            <person name="Hug L.A."/>
            <person name="Sharon I."/>
            <person name="Castelle C.J."/>
            <person name="Probst A.J."/>
            <person name="Thomas B.C."/>
            <person name="Singh A."/>
            <person name="Wilkins M.J."/>
            <person name="Karaoz U."/>
            <person name="Brodie E.L."/>
            <person name="Williams K.H."/>
            <person name="Hubbard S.S."/>
            <person name="Banfield J.F."/>
        </authorList>
    </citation>
    <scope>NUCLEOTIDE SEQUENCE [LARGE SCALE GENOMIC DNA]</scope>
</reference>
<evidence type="ECO:0000256" key="8">
    <source>
        <dbReference type="NCBIfam" id="TIGR00188"/>
    </source>
</evidence>
<dbReference type="EC" id="3.1.26.5" evidence="7 8"/>
<dbReference type="InterPro" id="IPR020539">
    <property type="entry name" value="RNase_P_CS"/>
</dbReference>
<dbReference type="PANTHER" id="PTHR33992:SF1">
    <property type="entry name" value="RIBONUCLEASE P PROTEIN COMPONENT"/>
    <property type="match status" value="1"/>
</dbReference>
<dbReference type="GO" id="GO:0001682">
    <property type="term" value="P:tRNA 5'-leader removal"/>
    <property type="evidence" value="ECO:0007669"/>
    <property type="project" value="UniProtKB-UniRule"/>
</dbReference>
<evidence type="ECO:0000256" key="1">
    <source>
        <dbReference type="ARBA" id="ARBA00002663"/>
    </source>
</evidence>
<keyword evidence="5 7" id="KW-0378">Hydrolase</keyword>
<dbReference type="AlphaFoldDB" id="A0A1G2DXV7"/>
<comment type="caution">
    <text evidence="9">The sequence shown here is derived from an EMBL/GenBank/DDBJ whole genome shotgun (WGS) entry which is preliminary data.</text>
</comment>
<evidence type="ECO:0000313" key="10">
    <source>
        <dbReference type="Proteomes" id="UP000178893"/>
    </source>
</evidence>
<dbReference type="SUPFAM" id="SSF54211">
    <property type="entry name" value="Ribosomal protein S5 domain 2-like"/>
    <property type="match status" value="1"/>
</dbReference>
<dbReference type="Gene3D" id="3.30.230.10">
    <property type="match status" value="1"/>
</dbReference>
<keyword evidence="2 7" id="KW-0819">tRNA processing</keyword>